<evidence type="ECO:0000313" key="7">
    <source>
        <dbReference type="Proteomes" id="UP000721954"/>
    </source>
</evidence>
<evidence type="ECO:0000259" key="5">
    <source>
        <dbReference type="Pfam" id="PF01266"/>
    </source>
</evidence>
<organism evidence="6 7">
    <name type="scientific">Streptomyces smyrnaeus</name>
    <dbReference type="NCBI Taxonomy" id="1387713"/>
    <lineage>
        <taxon>Bacteria</taxon>
        <taxon>Bacillati</taxon>
        <taxon>Actinomycetota</taxon>
        <taxon>Actinomycetes</taxon>
        <taxon>Kitasatosporales</taxon>
        <taxon>Streptomycetaceae</taxon>
        <taxon>Streptomyces</taxon>
    </lineage>
</organism>
<comment type="caution">
    <text evidence="6">The sequence shown here is derived from an EMBL/GenBank/DDBJ whole genome shotgun (WGS) entry which is preliminary data.</text>
</comment>
<dbReference type="InterPro" id="IPR036188">
    <property type="entry name" value="FAD/NAD-bd_sf"/>
</dbReference>
<keyword evidence="2" id="KW-0285">Flavoprotein</keyword>
<dbReference type="Pfam" id="PF01266">
    <property type="entry name" value="DAO"/>
    <property type="match status" value="1"/>
</dbReference>
<dbReference type="GeneID" id="96260647"/>
<dbReference type="PANTHER" id="PTHR10961">
    <property type="entry name" value="PEROXISOMAL SARCOSINE OXIDASE"/>
    <property type="match status" value="1"/>
</dbReference>
<dbReference type="SUPFAM" id="SSF51905">
    <property type="entry name" value="FAD/NAD(P)-binding domain"/>
    <property type="match status" value="1"/>
</dbReference>
<dbReference type="InterPro" id="IPR045170">
    <property type="entry name" value="MTOX"/>
</dbReference>
<dbReference type="Proteomes" id="UP000721954">
    <property type="component" value="Unassembled WGS sequence"/>
</dbReference>
<proteinExistence type="predicted"/>
<dbReference type="Gene3D" id="3.50.50.60">
    <property type="entry name" value="FAD/NAD(P)-binding domain"/>
    <property type="match status" value="1"/>
</dbReference>
<keyword evidence="3" id="KW-0274">FAD</keyword>
<dbReference type="RefSeq" id="WP_209211974.1">
    <property type="nucleotide sequence ID" value="NZ_JAFFZM010000011.1"/>
</dbReference>
<dbReference type="EMBL" id="JAFFZM010000011">
    <property type="protein sequence ID" value="MBO8200315.1"/>
    <property type="molecule type" value="Genomic_DNA"/>
</dbReference>
<dbReference type="Gene3D" id="3.30.9.10">
    <property type="entry name" value="D-Amino Acid Oxidase, subunit A, domain 2"/>
    <property type="match status" value="1"/>
</dbReference>
<gene>
    <name evidence="6" type="primary">solA</name>
    <name evidence="6" type="ORF">JW613_18695</name>
</gene>
<name>A0ABS3XY26_9ACTN</name>
<dbReference type="SUPFAM" id="SSF54373">
    <property type="entry name" value="FAD-linked reductases, C-terminal domain"/>
    <property type="match status" value="1"/>
</dbReference>
<feature type="domain" description="FAD dependent oxidoreductase" evidence="5">
    <location>
        <begin position="7"/>
        <end position="359"/>
    </location>
</feature>
<dbReference type="NCBIfam" id="NF008425">
    <property type="entry name" value="PRK11259.1"/>
    <property type="match status" value="1"/>
</dbReference>
<accession>A0ABS3XY26</accession>
<evidence type="ECO:0000256" key="4">
    <source>
        <dbReference type="ARBA" id="ARBA00023002"/>
    </source>
</evidence>
<dbReference type="GO" id="GO:0050131">
    <property type="term" value="F:N-methyl-L-amino-acid oxidase activity"/>
    <property type="evidence" value="ECO:0007669"/>
    <property type="project" value="UniProtKB-EC"/>
</dbReference>
<evidence type="ECO:0000256" key="1">
    <source>
        <dbReference type="ARBA" id="ARBA00001974"/>
    </source>
</evidence>
<evidence type="ECO:0000313" key="6">
    <source>
        <dbReference type="EMBL" id="MBO8200315.1"/>
    </source>
</evidence>
<evidence type="ECO:0000256" key="3">
    <source>
        <dbReference type="ARBA" id="ARBA00022827"/>
    </source>
</evidence>
<evidence type="ECO:0000256" key="2">
    <source>
        <dbReference type="ARBA" id="ARBA00022630"/>
    </source>
</evidence>
<keyword evidence="4 6" id="KW-0560">Oxidoreductase</keyword>
<dbReference type="InterPro" id="IPR006076">
    <property type="entry name" value="FAD-dep_OxRdtase"/>
</dbReference>
<sequence length="386" mass="40975">MTASTPRVAIVGTGVIGAMAAWQLAARGAQVLAFDSYGRGHDRGASAGESRIFRTVYKEGASYVPLLRRAQQLWRELETASGRSLLTLCGGLTIGAPDEPDLQAVRRCAEQAGLPHQVFDSTTAAQHFPQHRLDPGEIALHDPDAGVLRPEPSVQGALEAAERSGARLFTYHQVDDLTETAAGWRLSTGGTTYDVDHVVLTPGPWAGRLAPLAAVPVQARLITACWFAARDVAAHRPDRLPVAIRRHPEAGFSCFPVLDGVAVKIVPHHLGWPDLDDPGDLPRSASPQFARAASAAVARLLPGLVPEPVRISTYAEGFTPDEHPVVGALPGTANATVLTGFSGHGFKLAPVFGQIAADLVLHGRTGHDIDGLAPDRFTPHRSATRN</sequence>
<comment type="cofactor">
    <cofactor evidence="1">
        <name>FAD</name>
        <dbReference type="ChEBI" id="CHEBI:57692"/>
    </cofactor>
</comment>
<protein>
    <submittedName>
        <fullName evidence="6">N-methyl-L-tryptophan oxidase</fullName>
        <ecNumber evidence="6">1.5.3.2</ecNumber>
    </submittedName>
</protein>
<dbReference type="PANTHER" id="PTHR10961:SF7">
    <property type="entry name" value="FAD DEPENDENT OXIDOREDUCTASE DOMAIN-CONTAINING PROTEIN"/>
    <property type="match status" value="1"/>
</dbReference>
<keyword evidence="7" id="KW-1185">Reference proteome</keyword>
<dbReference type="EC" id="1.5.3.2" evidence="6"/>
<reference evidence="6 7" key="1">
    <citation type="submission" date="2021-02" db="EMBL/GenBank/DDBJ databases">
        <title>Streptomyces spirodelae sp. nov., isolated from duckweed.</title>
        <authorList>
            <person name="Saimee Y."/>
            <person name="Duangmal K."/>
        </authorList>
    </citation>
    <scope>NUCLEOTIDE SEQUENCE [LARGE SCALE GENOMIC DNA]</scope>
    <source>
        <strain evidence="6 7">DSM 42105</strain>
    </source>
</reference>